<gene>
    <name evidence="1" type="ORF">TM448B02917_0007</name>
</gene>
<sequence>MNRTKKEDVGVGEEAEVVVEPVTAVEEKVEAVEEEVEVASIENVIEKDEAGDEWVIAPSAKFRL</sequence>
<organism evidence="1">
    <name type="scientific">viral metagenome</name>
    <dbReference type="NCBI Taxonomy" id="1070528"/>
    <lineage>
        <taxon>unclassified sequences</taxon>
        <taxon>metagenomes</taxon>
        <taxon>organismal metagenomes</taxon>
    </lineage>
</organism>
<protein>
    <submittedName>
        <fullName evidence="1">Uncharacterized protein</fullName>
    </submittedName>
</protein>
<dbReference type="AlphaFoldDB" id="A0A6M3XZ26"/>
<proteinExistence type="predicted"/>
<name>A0A6M3XZ26_9ZZZZ</name>
<dbReference type="EMBL" id="MT144972">
    <property type="protein sequence ID" value="QJI02064.1"/>
    <property type="molecule type" value="Genomic_DNA"/>
</dbReference>
<reference evidence="1" key="1">
    <citation type="submission" date="2020-03" db="EMBL/GenBank/DDBJ databases">
        <title>The deep terrestrial virosphere.</title>
        <authorList>
            <person name="Holmfeldt K."/>
            <person name="Nilsson E."/>
            <person name="Simone D."/>
            <person name="Lopez-Fernandez M."/>
            <person name="Wu X."/>
            <person name="de Brujin I."/>
            <person name="Lundin D."/>
            <person name="Andersson A."/>
            <person name="Bertilsson S."/>
            <person name="Dopson M."/>
        </authorList>
    </citation>
    <scope>NUCLEOTIDE SEQUENCE</scope>
    <source>
        <strain evidence="1">TM448B02917</strain>
    </source>
</reference>
<accession>A0A6M3XZ26</accession>
<evidence type="ECO:0000313" key="1">
    <source>
        <dbReference type="EMBL" id="QJI02064.1"/>
    </source>
</evidence>